<keyword evidence="3" id="KW-0813">Transport</keyword>
<dbReference type="CDD" id="cd03257">
    <property type="entry name" value="ABC_NikE_OppD_transporters"/>
    <property type="match status" value="2"/>
</dbReference>
<dbReference type="Proteomes" id="UP000540568">
    <property type="component" value="Unassembled WGS sequence"/>
</dbReference>
<evidence type="ECO:0000259" key="9">
    <source>
        <dbReference type="PROSITE" id="PS50893"/>
    </source>
</evidence>
<evidence type="ECO:0000256" key="1">
    <source>
        <dbReference type="ARBA" id="ARBA00004202"/>
    </source>
</evidence>
<comment type="similarity">
    <text evidence="2">Belongs to the ABC transporter superfamily.</text>
</comment>
<dbReference type="SMART" id="SM00382">
    <property type="entry name" value="AAA"/>
    <property type="match status" value="2"/>
</dbReference>
<dbReference type="PANTHER" id="PTHR43297">
    <property type="entry name" value="OLIGOPEPTIDE TRANSPORT ATP-BINDING PROTEIN APPD"/>
    <property type="match status" value="1"/>
</dbReference>
<evidence type="ECO:0000256" key="3">
    <source>
        <dbReference type="ARBA" id="ARBA00022448"/>
    </source>
</evidence>
<dbReference type="FunFam" id="3.40.50.300:FF:000016">
    <property type="entry name" value="Oligopeptide ABC transporter ATP-binding component"/>
    <property type="match status" value="1"/>
</dbReference>
<evidence type="ECO:0000256" key="7">
    <source>
        <dbReference type="ARBA" id="ARBA00023136"/>
    </source>
</evidence>
<evidence type="ECO:0000256" key="5">
    <source>
        <dbReference type="ARBA" id="ARBA00022741"/>
    </source>
</evidence>
<dbReference type="EMBL" id="JACGWV010000002">
    <property type="protein sequence ID" value="MBA8809986.1"/>
    <property type="molecule type" value="Genomic_DNA"/>
</dbReference>
<organism evidence="10 11">
    <name type="scientific">Promicromonospora sukumoe</name>
    <dbReference type="NCBI Taxonomy" id="88382"/>
    <lineage>
        <taxon>Bacteria</taxon>
        <taxon>Bacillati</taxon>
        <taxon>Actinomycetota</taxon>
        <taxon>Actinomycetes</taxon>
        <taxon>Micrococcales</taxon>
        <taxon>Promicromonosporaceae</taxon>
        <taxon>Promicromonospora</taxon>
    </lineage>
</organism>
<dbReference type="Pfam" id="PF00005">
    <property type="entry name" value="ABC_tran"/>
    <property type="match status" value="2"/>
</dbReference>
<evidence type="ECO:0000256" key="4">
    <source>
        <dbReference type="ARBA" id="ARBA00022475"/>
    </source>
</evidence>
<feature type="domain" description="ABC transporter" evidence="9">
    <location>
        <begin position="39"/>
        <end position="297"/>
    </location>
</feature>
<dbReference type="NCBIfam" id="NF008453">
    <property type="entry name" value="PRK11308.1"/>
    <property type="match status" value="2"/>
</dbReference>
<dbReference type="InterPro" id="IPR050388">
    <property type="entry name" value="ABC_Ni/Peptide_Import"/>
</dbReference>
<feature type="region of interest" description="Disordered" evidence="8">
    <location>
        <begin position="1"/>
        <end position="34"/>
    </location>
</feature>
<keyword evidence="11" id="KW-1185">Reference proteome</keyword>
<dbReference type="PROSITE" id="PS50893">
    <property type="entry name" value="ABC_TRANSPORTER_2"/>
    <property type="match status" value="2"/>
</dbReference>
<evidence type="ECO:0000313" key="11">
    <source>
        <dbReference type="Proteomes" id="UP000540568"/>
    </source>
</evidence>
<dbReference type="PANTHER" id="PTHR43297:SF2">
    <property type="entry name" value="DIPEPTIDE TRANSPORT ATP-BINDING PROTEIN DPPD"/>
    <property type="match status" value="1"/>
</dbReference>
<sequence>MTDVATASGTTPETPAPETGPGTTPGPASGSAADRAPVLEVRDLTVTFRVDDGHAPDVHAVRGVSFDVLPGEVLAVVGESGSGKSVTSLALLGLLGRHATVGGSARLGGSGQDRVELIGLERRALQDVRGRRVAMVFQDSSGALDPVFTVGYQLDEMLRRHAPDLTRAQRRERSVELLRMVELPDPAERLKFYPHQFSGGQAQRVMIAMALACDPEVLLADEPTTALDVTVQREVLDVLRRLRERVATAIVLITHDMGVVADLADRVVVMRGGEVVETAVVRELFEAPRAAYTRELLAAVPRVGTPDRPSGADGAERPALAFDDLVVEYRDRRGRAVRAVDGVTLSVQPGEIVALVGESGSGKSSMGRCALGLAPVTSGTVEVVGTRPGQDTPRAVRAARARIGVVFQNPAASLNPRYSIGESVAEPLRVHAGLRGPELERRTAELLESVELPAAWVSRYPHELSGGQLQRVSIARAISLGPDLLIADEPTSALDVSVQATVLDVFRQVQRDLGFACLFISHDLAVVDELADRVAVLHQGKLVESGPRAAVLGRPEQDYTRRLLAAAPVPDPVEQAARRAGAAR</sequence>
<dbReference type="GO" id="GO:0015833">
    <property type="term" value="P:peptide transport"/>
    <property type="evidence" value="ECO:0007669"/>
    <property type="project" value="InterPro"/>
</dbReference>
<dbReference type="AlphaFoldDB" id="A0A7W3JBV5"/>
<keyword evidence="4" id="KW-1003">Cell membrane</keyword>
<feature type="compositionally biased region" description="Low complexity" evidence="8">
    <location>
        <begin position="1"/>
        <end position="33"/>
    </location>
</feature>
<dbReference type="PROSITE" id="PS00211">
    <property type="entry name" value="ABC_TRANSPORTER_1"/>
    <property type="match status" value="2"/>
</dbReference>
<dbReference type="Gene3D" id="3.40.50.300">
    <property type="entry name" value="P-loop containing nucleotide triphosphate hydrolases"/>
    <property type="match status" value="2"/>
</dbReference>
<dbReference type="InterPro" id="IPR003593">
    <property type="entry name" value="AAA+_ATPase"/>
</dbReference>
<dbReference type="InterPro" id="IPR003439">
    <property type="entry name" value="ABC_transporter-like_ATP-bd"/>
</dbReference>
<comment type="caution">
    <text evidence="10">The sequence shown here is derived from an EMBL/GenBank/DDBJ whole genome shotgun (WGS) entry which is preliminary data.</text>
</comment>
<dbReference type="GO" id="GO:0016887">
    <property type="term" value="F:ATP hydrolysis activity"/>
    <property type="evidence" value="ECO:0007669"/>
    <property type="project" value="InterPro"/>
</dbReference>
<comment type="subcellular location">
    <subcellularLocation>
        <location evidence="1">Cell membrane</location>
        <topology evidence="1">Peripheral membrane protein</topology>
    </subcellularLocation>
</comment>
<reference evidence="10 11" key="1">
    <citation type="submission" date="2020-07" db="EMBL/GenBank/DDBJ databases">
        <title>Sequencing the genomes of 1000 actinobacteria strains.</title>
        <authorList>
            <person name="Klenk H.-P."/>
        </authorList>
    </citation>
    <scope>NUCLEOTIDE SEQUENCE [LARGE SCALE GENOMIC DNA]</scope>
    <source>
        <strain evidence="10 11">DSM 44121</strain>
    </source>
</reference>
<evidence type="ECO:0000313" key="10">
    <source>
        <dbReference type="EMBL" id="MBA8809986.1"/>
    </source>
</evidence>
<keyword evidence="7" id="KW-0472">Membrane</keyword>
<evidence type="ECO:0000256" key="6">
    <source>
        <dbReference type="ARBA" id="ARBA00022840"/>
    </source>
</evidence>
<dbReference type="Pfam" id="PF08352">
    <property type="entry name" value="oligo_HPY"/>
    <property type="match status" value="2"/>
</dbReference>
<proteinExistence type="inferred from homology"/>
<dbReference type="GO" id="GO:0005524">
    <property type="term" value="F:ATP binding"/>
    <property type="evidence" value="ECO:0007669"/>
    <property type="project" value="UniProtKB-KW"/>
</dbReference>
<dbReference type="InterPro" id="IPR013563">
    <property type="entry name" value="Oligopep_ABC_C"/>
</dbReference>
<name>A0A7W3JBV5_9MICO</name>
<keyword evidence="6 10" id="KW-0067">ATP-binding</keyword>
<dbReference type="SUPFAM" id="SSF52540">
    <property type="entry name" value="P-loop containing nucleoside triphosphate hydrolases"/>
    <property type="match status" value="2"/>
</dbReference>
<feature type="domain" description="ABC transporter" evidence="9">
    <location>
        <begin position="320"/>
        <end position="564"/>
    </location>
</feature>
<protein>
    <submittedName>
        <fullName evidence="10">Peptide/nickel transport system ATP-binding protein</fullName>
    </submittedName>
</protein>
<dbReference type="InterPro" id="IPR017871">
    <property type="entry name" value="ABC_transporter-like_CS"/>
</dbReference>
<dbReference type="GO" id="GO:0005886">
    <property type="term" value="C:plasma membrane"/>
    <property type="evidence" value="ECO:0007669"/>
    <property type="project" value="UniProtKB-SubCell"/>
</dbReference>
<dbReference type="NCBIfam" id="NF007739">
    <property type="entry name" value="PRK10419.1"/>
    <property type="match status" value="2"/>
</dbReference>
<evidence type="ECO:0000256" key="2">
    <source>
        <dbReference type="ARBA" id="ARBA00005417"/>
    </source>
</evidence>
<dbReference type="RefSeq" id="WP_312877143.1">
    <property type="nucleotide sequence ID" value="NZ_BAAATF010000004.1"/>
</dbReference>
<gene>
    <name evidence="10" type="ORF">FHX71_003962</name>
</gene>
<dbReference type="InterPro" id="IPR027417">
    <property type="entry name" value="P-loop_NTPase"/>
</dbReference>
<evidence type="ECO:0000256" key="8">
    <source>
        <dbReference type="SAM" id="MobiDB-lite"/>
    </source>
</evidence>
<accession>A0A7W3JBV5</accession>
<keyword evidence="5" id="KW-0547">Nucleotide-binding</keyword>